<dbReference type="Gene3D" id="3.40.190.10">
    <property type="entry name" value="Periplasmic binding protein-like II"/>
    <property type="match status" value="2"/>
</dbReference>
<dbReference type="Proteomes" id="UP001500610">
    <property type="component" value="Unassembled WGS sequence"/>
</dbReference>
<accession>A0ABP9I7G9</accession>
<proteinExistence type="predicted"/>
<dbReference type="EMBL" id="BAABIV010000013">
    <property type="protein sequence ID" value="GAA4990305.1"/>
    <property type="molecule type" value="Genomic_DNA"/>
</dbReference>
<evidence type="ECO:0000313" key="3">
    <source>
        <dbReference type="EMBL" id="GAA4990305.1"/>
    </source>
</evidence>
<dbReference type="SUPFAM" id="SSF53850">
    <property type="entry name" value="Periplasmic binding protein-like II"/>
    <property type="match status" value="1"/>
</dbReference>
<sequence length="364" mass="39140">MPVNRSRLPSRRRHRAAVLTALALVVALLAAGCGSSPPPDPKAKDLDELYQEAKAEGEVIWFAPKPEAQMRPAIDAFRKKYPGIEVKYTNKKAPDLVTQLNVEQAADRVSFDVSNAGGLTVLPSLDMAANVQWSDYEVPADQVFDDNLVYVWAVPKVWAYNTKAVPRANIPTSWDGLLAPRWKSGKLTVESRGSFMTVWAQDPALGAEAGLDYASRLADSSPHYTENTTQAHANIISGQTPVGTDLINLVLGDQAKGAPIAVAPVGPTNANKSYLFVPKGSPHPAAGRLLTAFLASEEGQAALVDTYNSIIPTDTDCTDAATNKVIGALCKAGVKWFSETNVAQYEQFSAYFPKVEEALGTDVN</sequence>
<dbReference type="PROSITE" id="PS51257">
    <property type="entry name" value="PROKAR_LIPOPROTEIN"/>
    <property type="match status" value="1"/>
</dbReference>
<reference evidence="4" key="1">
    <citation type="journal article" date="2019" name="Int. J. Syst. Evol. Microbiol.">
        <title>The Global Catalogue of Microorganisms (GCM) 10K type strain sequencing project: providing services to taxonomists for standard genome sequencing and annotation.</title>
        <authorList>
            <consortium name="The Broad Institute Genomics Platform"/>
            <consortium name="The Broad Institute Genome Sequencing Center for Infectious Disease"/>
            <person name="Wu L."/>
            <person name="Ma J."/>
        </authorList>
    </citation>
    <scope>NUCLEOTIDE SEQUENCE [LARGE SCALE GENOMIC DNA]</scope>
    <source>
        <strain evidence="4">JCM 17657</strain>
    </source>
</reference>
<name>A0ABP9I7G9_9ACTN</name>
<gene>
    <name evidence="3" type="ORF">GCM10023257_33290</name>
</gene>
<feature type="chain" id="PRO_5047280468" evidence="2">
    <location>
        <begin position="31"/>
        <end position="364"/>
    </location>
</feature>
<comment type="caution">
    <text evidence="3">The sequence shown here is derived from an EMBL/GenBank/DDBJ whole genome shotgun (WGS) entry which is preliminary data.</text>
</comment>
<dbReference type="PANTHER" id="PTHR30006">
    <property type="entry name" value="THIAMINE-BINDING PERIPLASMIC PROTEIN-RELATED"/>
    <property type="match status" value="1"/>
</dbReference>
<protein>
    <submittedName>
        <fullName evidence="3">Extracellular solute-binding protein</fullName>
    </submittedName>
</protein>
<dbReference type="InterPro" id="IPR006059">
    <property type="entry name" value="SBP"/>
</dbReference>
<dbReference type="PANTHER" id="PTHR30006:SF24">
    <property type="entry name" value="SLL0237 PROTEIN"/>
    <property type="match status" value="1"/>
</dbReference>
<evidence type="ECO:0000313" key="4">
    <source>
        <dbReference type="Proteomes" id="UP001500610"/>
    </source>
</evidence>
<keyword evidence="4" id="KW-1185">Reference proteome</keyword>
<organism evidence="3 4">
    <name type="scientific">Streptomyces hyderabadensis</name>
    <dbReference type="NCBI Taxonomy" id="598549"/>
    <lineage>
        <taxon>Bacteria</taxon>
        <taxon>Bacillati</taxon>
        <taxon>Actinomycetota</taxon>
        <taxon>Actinomycetes</taxon>
        <taxon>Kitasatosporales</taxon>
        <taxon>Streptomycetaceae</taxon>
        <taxon>Streptomyces</taxon>
    </lineage>
</organism>
<evidence type="ECO:0000256" key="2">
    <source>
        <dbReference type="SAM" id="SignalP"/>
    </source>
</evidence>
<evidence type="ECO:0000256" key="1">
    <source>
        <dbReference type="ARBA" id="ARBA00022729"/>
    </source>
</evidence>
<feature type="signal peptide" evidence="2">
    <location>
        <begin position="1"/>
        <end position="30"/>
    </location>
</feature>
<dbReference type="Pfam" id="PF01547">
    <property type="entry name" value="SBP_bac_1"/>
    <property type="match status" value="1"/>
</dbReference>
<keyword evidence="1 2" id="KW-0732">Signal</keyword>
<dbReference type="RefSeq" id="WP_226027824.1">
    <property type="nucleotide sequence ID" value="NZ_BAABIV010000013.1"/>
</dbReference>